<evidence type="ECO:0000259" key="1">
    <source>
        <dbReference type="Pfam" id="PF13456"/>
    </source>
</evidence>
<dbReference type="CDD" id="cd09279">
    <property type="entry name" value="RNase_HI_like"/>
    <property type="match status" value="1"/>
</dbReference>
<accession>A0AAW2U1N2</accession>
<evidence type="ECO:0000313" key="2">
    <source>
        <dbReference type="EMBL" id="KAL0410689.1"/>
    </source>
</evidence>
<dbReference type="GO" id="GO:0004523">
    <property type="term" value="F:RNA-DNA hybrid ribonuclease activity"/>
    <property type="evidence" value="ECO:0007669"/>
    <property type="project" value="InterPro"/>
</dbReference>
<dbReference type="GO" id="GO:0003676">
    <property type="term" value="F:nucleic acid binding"/>
    <property type="evidence" value="ECO:0007669"/>
    <property type="project" value="InterPro"/>
</dbReference>
<dbReference type="AlphaFoldDB" id="A0AAW2U1N2"/>
<proteinExistence type="predicted"/>
<dbReference type="PANTHER" id="PTHR48475:SF2">
    <property type="entry name" value="RIBONUCLEASE H"/>
    <property type="match status" value="1"/>
</dbReference>
<reference evidence="2" key="2">
    <citation type="journal article" date="2024" name="Plant">
        <title>Genomic evolution and insights into agronomic trait innovations of Sesamum species.</title>
        <authorList>
            <person name="Miao H."/>
            <person name="Wang L."/>
            <person name="Qu L."/>
            <person name="Liu H."/>
            <person name="Sun Y."/>
            <person name="Le M."/>
            <person name="Wang Q."/>
            <person name="Wei S."/>
            <person name="Zheng Y."/>
            <person name="Lin W."/>
            <person name="Duan Y."/>
            <person name="Cao H."/>
            <person name="Xiong S."/>
            <person name="Wang X."/>
            <person name="Wei L."/>
            <person name="Li C."/>
            <person name="Ma Q."/>
            <person name="Ju M."/>
            <person name="Zhao R."/>
            <person name="Li G."/>
            <person name="Mu C."/>
            <person name="Tian Q."/>
            <person name="Mei H."/>
            <person name="Zhang T."/>
            <person name="Gao T."/>
            <person name="Zhang H."/>
        </authorList>
    </citation>
    <scope>NUCLEOTIDE SEQUENCE</scope>
    <source>
        <strain evidence="2">KEN1</strain>
    </source>
</reference>
<feature type="domain" description="RNase H type-1" evidence="1">
    <location>
        <begin position="6"/>
        <end position="92"/>
    </location>
</feature>
<dbReference type="InterPro" id="IPR012337">
    <property type="entry name" value="RNaseH-like_sf"/>
</dbReference>
<dbReference type="Gene3D" id="3.30.420.10">
    <property type="entry name" value="Ribonuclease H-like superfamily/Ribonuclease H"/>
    <property type="match status" value="1"/>
</dbReference>
<dbReference type="Pfam" id="PF13456">
    <property type="entry name" value="RVT_3"/>
    <property type="match status" value="1"/>
</dbReference>
<sequence length="106" mass="11769">MLEYPSSNNEAEYEAFLAGGELALADGVKKIVIYSDSQLVVNQVRGSYEARDEKMAKYFVKAKNLLDKFEEASVVQVSRTDNAAADQLAKLASSMSVIRNRKITFI</sequence>
<name>A0AAW2U1N2_9LAMI</name>
<reference evidence="2" key="1">
    <citation type="submission" date="2020-06" db="EMBL/GenBank/DDBJ databases">
        <authorList>
            <person name="Li T."/>
            <person name="Hu X."/>
            <person name="Zhang T."/>
            <person name="Song X."/>
            <person name="Zhang H."/>
            <person name="Dai N."/>
            <person name="Sheng W."/>
            <person name="Hou X."/>
            <person name="Wei L."/>
        </authorList>
    </citation>
    <scope>NUCLEOTIDE SEQUENCE</scope>
    <source>
        <strain evidence="2">KEN1</strain>
        <tissue evidence="2">Leaf</tissue>
    </source>
</reference>
<dbReference type="EMBL" id="JACGWN010000013">
    <property type="protein sequence ID" value="KAL0410689.1"/>
    <property type="molecule type" value="Genomic_DNA"/>
</dbReference>
<gene>
    <name evidence="2" type="ORF">Slati_3658600</name>
</gene>
<comment type="caution">
    <text evidence="2">The sequence shown here is derived from an EMBL/GenBank/DDBJ whole genome shotgun (WGS) entry which is preliminary data.</text>
</comment>
<dbReference type="InterPro" id="IPR036397">
    <property type="entry name" value="RNaseH_sf"/>
</dbReference>
<protein>
    <recommendedName>
        <fullName evidence="1">RNase H type-1 domain-containing protein</fullName>
    </recommendedName>
</protein>
<dbReference type="PANTHER" id="PTHR48475">
    <property type="entry name" value="RIBONUCLEASE H"/>
    <property type="match status" value="1"/>
</dbReference>
<dbReference type="SUPFAM" id="SSF53098">
    <property type="entry name" value="Ribonuclease H-like"/>
    <property type="match status" value="1"/>
</dbReference>
<organism evidence="2">
    <name type="scientific">Sesamum latifolium</name>
    <dbReference type="NCBI Taxonomy" id="2727402"/>
    <lineage>
        <taxon>Eukaryota</taxon>
        <taxon>Viridiplantae</taxon>
        <taxon>Streptophyta</taxon>
        <taxon>Embryophyta</taxon>
        <taxon>Tracheophyta</taxon>
        <taxon>Spermatophyta</taxon>
        <taxon>Magnoliopsida</taxon>
        <taxon>eudicotyledons</taxon>
        <taxon>Gunneridae</taxon>
        <taxon>Pentapetalae</taxon>
        <taxon>asterids</taxon>
        <taxon>lamiids</taxon>
        <taxon>Lamiales</taxon>
        <taxon>Pedaliaceae</taxon>
        <taxon>Sesamum</taxon>
    </lineage>
</organism>
<dbReference type="InterPro" id="IPR002156">
    <property type="entry name" value="RNaseH_domain"/>
</dbReference>